<accession>A0A5S4WBD8</accession>
<dbReference type="Gene3D" id="3.40.50.1820">
    <property type="entry name" value="alpha/beta hydrolase"/>
    <property type="match status" value="1"/>
</dbReference>
<dbReference type="InterPro" id="IPR029787">
    <property type="entry name" value="Nucleotide_cyclase"/>
</dbReference>
<dbReference type="PANTHER" id="PTHR43433:SF8">
    <property type="entry name" value="BIFUNCTIONAL LIPASE_ADENYLATE CYCLASE LIPJ"/>
    <property type="match status" value="1"/>
</dbReference>
<dbReference type="CDD" id="cd07302">
    <property type="entry name" value="CHD"/>
    <property type="match status" value="1"/>
</dbReference>
<name>A0A5S4WBD8_9BRAD</name>
<dbReference type="GO" id="GO:0035556">
    <property type="term" value="P:intracellular signal transduction"/>
    <property type="evidence" value="ECO:0007669"/>
    <property type="project" value="InterPro"/>
</dbReference>
<dbReference type="InterPro" id="IPR050471">
    <property type="entry name" value="AB_hydrolase"/>
</dbReference>
<reference evidence="2 3" key="1">
    <citation type="submission" date="2019-08" db="EMBL/GenBank/DDBJ databases">
        <title>Bradyrhizobium hipponensis sp. nov., a rhizobium isolated from a Lupinus angustifolius root nodule in Tunisia.</title>
        <authorList>
            <person name="Off K."/>
            <person name="Rejili M."/>
            <person name="Mars M."/>
            <person name="Brachmann A."/>
            <person name="Marin M."/>
        </authorList>
    </citation>
    <scope>NUCLEOTIDE SEQUENCE [LARGE SCALE GENOMIC DNA]</scope>
    <source>
        <strain evidence="2 3">CTAW11</strain>
    </source>
</reference>
<dbReference type="PROSITE" id="PS50125">
    <property type="entry name" value="GUANYLATE_CYCLASE_2"/>
    <property type="match status" value="1"/>
</dbReference>
<dbReference type="SUPFAM" id="SSF55073">
    <property type="entry name" value="Nucleotide cyclase"/>
    <property type="match status" value="1"/>
</dbReference>
<dbReference type="PANTHER" id="PTHR43433">
    <property type="entry name" value="HYDROLASE, ALPHA/BETA FOLD FAMILY PROTEIN"/>
    <property type="match status" value="1"/>
</dbReference>
<dbReference type="Pfam" id="PF00561">
    <property type="entry name" value="Abhydrolase_1"/>
    <property type="match status" value="1"/>
</dbReference>
<dbReference type="Pfam" id="PF00211">
    <property type="entry name" value="Guanylate_cyc"/>
    <property type="match status" value="1"/>
</dbReference>
<keyword evidence="3" id="KW-1185">Reference proteome</keyword>
<dbReference type="EMBL" id="VSSR01000060">
    <property type="protein sequence ID" value="TYL76515.1"/>
    <property type="molecule type" value="Genomic_DNA"/>
</dbReference>
<dbReference type="RefSeq" id="WP_148754736.1">
    <property type="nucleotide sequence ID" value="NZ_VSSR01000060.1"/>
</dbReference>
<dbReference type="OrthoDB" id="27092at2"/>
<organism evidence="2 3">
    <name type="scientific">Bradyrhizobium cytisi</name>
    <dbReference type="NCBI Taxonomy" id="515489"/>
    <lineage>
        <taxon>Bacteria</taxon>
        <taxon>Pseudomonadati</taxon>
        <taxon>Pseudomonadota</taxon>
        <taxon>Alphaproteobacteria</taxon>
        <taxon>Hyphomicrobiales</taxon>
        <taxon>Nitrobacteraceae</taxon>
        <taxon>Bradyrhizobium</taxon>
    </lineage>
</organism>
<gene>
    <name evidence="2" type="ORF">FXB38_30760</name>
</gene>
<dbReference type="AlphaFoldDB" id="A0A5S4WBD8"/>
<evidence type="ECO:0000313" key="3">
    <source>
        <dbReference type="Proteomes" id="UP000324853"/>
    </source>
</evidence>
<dbReference type="GO" id="GO:0004016">
    <property type="term" value="F:adenylate cyclase activity"/>
    <property type="evidence" value="ECO:0007669"/>
    <property type="project" value="UniProtKB-ARBA"/>
</dbReference>
<dbReference type="Gene3D" id="3.30.70.1230">
    <property type="entry name" value="Nucleotide cyclase"/>
    <property type="match status" value="1"/>
</dbReference>
<dbReference type="Proteomes" id="UP000324853">
    <property type="component" value="Unassembled WGS sequence"/>
</dbReference>
<comment type="caution">
    <text evidence="2">The sequence shown here is derived from an EMBL/GenBank/DDBJ whole genome shotgun (WGS) entry which is preliminary data.</text>
</comment>
<evidence type="ECO:0000259" key="1">
    <source>
        <dbReference type="PROSITE" id="PS50125"/>
    </source>
</evidence>
<feature type="domain" description="Guanylate cyclase" evidence="1">
    <location>
        <begin position="283"/>
        <end position="390"/>
    </location>
</feature>
<proteinExistence type="predicted"/>
<dbReference type="GO" id="GO:0009190">
    <property type="term" value="P:cyclic nucleotide biosynthetic process"/>
    <property type="evidence" value="ECO:0007669"/>
    <property type="project" value="InterPro"/>
</dbReference>
<dbReference type="InterPro" id="IPR000073">
    <property type="entry name" value="AB_hydrolase_1"/>
</dbReference>
<dbReference type="SMART" id="SM00044">
    <property type="entry name" value="CYCc"/>
    <property type="match status" value="1"/>
</dbReference>
<sequence>MQPVTQYARSGDVHVAYQAFGDGPINLVLVPGFVSNVENYWDQPDLARFLTRLAGYARVVTFDKRGTGGSDRVSELPGLDVRMDDLRAVMDAAGIEQAALLGISEGAPLSILFAATYPHRCRALVLYGSFSRFSYWFATDEALAAFFDYVEKAWGTGGSIQKFAPSRANDAAFQRWWGRNERLGASPAAVTALMRMNSQIEIGGVLPAVRVPTLVIHRTGDQVVNVAGGRDVAAKIPGARLAEFPGSDHLFYVGENADDISDAIEEFLTGARGSAVADRVLATVLFTDIVGSTEKAASLGDRRWRALLDDHHAMVRSILARFRGHEVKTTGDGFFATFDGPARGVRCARAIADEVRSLGIDIRAGLHTGECEIIDDDVGGIAVHIGARVAALAGAGEVLVSSTVKDLVAGSGLRFGSRGVTPLKGVPGEWQIFAAESSISPAP</sequence>
<evidence type="ECO:0000313" key="2">
    <source>
        <dbReference type="EMBL" id="TYL76515.1"/>
    </source>
</evidence>
<dbReference type="InterPro" id="IPR029058">
    <property type="entry name" value="AB_hydrolase_fold"/>
</dbReference>
<dbReference type="InterPro" id="IPR001054">
    <property type="entry name" value="A/G_cyclase"/>
</dbReference>
<dbReference type="SUPFAM" id="SSF53474">
    <property type="entry name" value="alpha/beta-Hydrolases"/>
    <property type="match status" value="1"/>
</dbReference>
<protein>
    <submittedName>
        <fullName evidence="2">Adenylate/guanylate cyclase domain-containing protein</fullName>
    </submittedName>
</protein>
<dbReference type="PRINTS" id="PR00111">
    <property type="entry name" value="ABHYDROLASE"/>
</dbReference>